<evidence type="ECO:0000313" key="6">
    <source>
        <dbReference type="Proteomes" id="UP001500665"/>
    </source>
</evidence>
<evidence type="ECO:0000256" key="3">
    <source>
        <dbReference type="ARBA" id="ARBA00023163"/>
    </source>
</evidence>
<dbReference type="InterPro" id="IPR018060">
    <property type="entry name" value="HTH_AraC"/>
</dbReference>
<protein>
    <submittedName>
        <fullName evidence="5">Helix-turn-helix transcriptional regulator</fullName>
    </submittedName>
</protein>
<keyword evidence="2" id="KW-0238">DNA-binding</keyword>
<name>A0ABN1REH6_9ACTN</name>
<keyword evidence="3" id="KW-0804">Transcription</keyword>
<dbReference type="PROSITE" id="PS01124">
    <property type="entry name" value="HTH_ARAC_FAMILY_2"/>
    <property type="match status" value="1"/>
</dbReference>
<reference evidence="5 6" key="1">
    <citation type="journal article" date="2019" name="Int. J. Syst. Evol. Microbiol.">
        <title>The Global Catalogue of Microorganisms (GCM) 10K type strain sequencing project: providing services to taxonomists for standard genome sequencing and annotation.</title>
        <authorList>
            <consortium name="The Broad Institute Genomics Platform"/>
            <consortium name="The Broad Institute Genome Sequencing Center for Infectious Disease"/>
            <person name="Wu L."/>
            <person name="Ma J."/>
        </authorList>
    </citation>
    <scope>NUCLEOTIDE SEQUENCE [LARGE SCALE GENOMIC DNA]</scope>
    <source>
        <strain evidence="5 6">JCM 10696</strain>
    </source>
</reference>
<dbReference type="Pfam" id="PF12833">
    <property type="entry name" value="HTH_18"/>
    <property type="match status" value="1"/>
</dbReference>
<dbReference type="PANTHER" id="PTHR46796">
    <property type="entry name" value="HTH-TYPE TRANSCRIPTIONAL ACTIVATOR RHAS-RELATED"/>
    <property type="match status" value="1"/>
</dbReference>
<dbReference type="InterPro" id="IPR050204">
    <property type="entry name" value="AraC_XylS_family_regulators"/>
</dbReference>
<dbReference type="Gene3D" id="1.10.10.60">
    <property type="entry name" value="Homeodomain-like"/>
    <property type="match status" value="1"/>
</dbReference>
<evidence type="ECO:0000256" key="2">
    <source>
        <dbReference type="ARBA" id="ARBA00023125"/>
    </source>
</evidence>
<dbReference type="Pfam" id="PF20240">
    <property type="entry name" value="DUF6597"/>
    <property type="match status" value="1"/>
</dbReference>
<dbReference type="SMART" id="SM00342">
    <property type="entry name" value="HTH_ARAC"/>
    <property type="match status" value="1"/>
</dbReference>
<dbReference type="SUPFAM" id="SSF46689">
    <property type="entry name" value="Homeodomain-like"/>
    <property type="match status" value="1"/>
</dbReference>
<dbReference type="Proteomes" id="UP001500665">
    <property type="component" value="Unassembled WGS sequence"/>
</dbReference>
<dbReference type="EMBL" id="BAAAHH010000016">
    <property type="protein sequence ID" value="GAA0955716.1"/>
    <property type="molecule type" value="Genomic_DNA"/>
</dbReference>
<dbReference type="InterPro" id="IPR009057">
    <property type="entry name" value="Homeodomain-like_sf"/>
</dbReference>
<evidence type="ECO:0000313" key="5">
    <source>
        <dbReference type="EMBL" id="GAA0955716.1"/>
    </source>
</evidence>
<feature type="domain" description="HTH araC/xylS-type" evidence="4">
    <location>
        <begin position="129"/>
        <end position="226"/>
    </location>
</feature>
<organism evidence="5 6">
    <name type="scientific">Actinocorallia libanotica</name>
    <dbReference type="NCBI Taxonomy" id="46162"/>
    <lineage>
        <taxon>Bacteria</taxon>
        <taxon>Bacillati</taxon>
        <taxon>Actinomycetota</taxon>
        <taxon>Actinomycetes</taxon>
        <taxon>Streptosporangiales</taxon>
        <taxon>Thermomonosporaceae</taxon>
        <taxon>Actinocorallia</taxon>
    </lineage>
</organism>
<proteinExistence type="predicted"/>
<keyword evidence="6" id="KW-1185">Reference proteome</keyword>
<sequence length="227" mass="23718">MYTERAVPEVRGTLWRNRLPPGPYRVLPDGCLDLVWAGGEVFVAGPDTGPRPGESAGETYTGLRLASGVGPRVLGVPARELTDRRVALADVWGGAAARRLTGLLEASDAPGRVLVEAAGARLAASGHADPVVEAVLAGTDAGEPVHMIAGRAGLSERQLHRRCLDAFGYGAKTLARIRRMARATELLSAGTPQAETAFLAGYADQAHLARELRSLTGAPPSAFRPAG</sequence>
<dbReference type="PANTHER" id="PTHR46796:SF15">
    <property type="entry name" value="BLL1074 PROTEIN"/>
    <property type="match status" value="1"/>
</dbReference>
<evidence type="ECO:0000259" key="4">
    <source>
        <dbReference type="PROSITE" id="PS01124"/>
    </source>
</evidence>
<dbReference type="RefSeq" id="WP_344242476.1">
    <property type="nucleotide sequence ID" value="NZ_BAAAHH010000016.1"/>
</dbReference>
<accession>A0ABN1REH6</accession>
<keyword evidence="1" id="KW-0805">Transcription regulation</keyword>
<gene>
    <name evidence="5" type="ORF">GCM10009550_41010</name>
</gene>
<comment type="caution">
    <text evidence="5">The sequence shown here is derived from an EMBL/GenBank/DDBJ whole genome shotgun (WGS) entry which is preliminary data.</text>
</comment>
<evidence type="ECO:0000256" key="1">
    <source>
        <dbReference type="ARBA" id="ARBA00023015"/>
    </source>
</evidence>
<dbReference type="InterPro" id="IPR046532">
    <property type="entry name" value="DUF6597"/>
</dbReference>